<evidence type="ECO:0000256" key="2">
    <source>
        <dbReference type="ARBA" id="ARBA00022692"/>
    </source>
</evidence>
<keyword evidence="6 7" id="KW-0472">Membrane</keyword>
<protein>
    <submittedName>
        <fullName evidence="9">Sterol desaturase</fullName>
    </submittedName>
</protein>
<feature type="transmembrane region" description="Helical" evidence="7">
    <location>
        <begin position="126"/>
        <end position="144"/>
    </location>
</feature>
<organism evidence="9 10">
    <name type="scientific">Gluconacetobacter sacchari DSM 12717</name>
    <dbReference type="NCBI Taxonomy" id="1307940"/>
    <lineage>
        <taxon>Bacteria</taxon>
        <taxon>Pseudomonadati</taxon>
        <taxon>Pseudomonadota</taxon>
        <taxon>Alphaproteobacteria</taxon>
        <taxon>Acetobacterales</taxon>
        <taxon>Acetobacteraceae</taxon>
        <taxon>Gluconacetobacter</taxon>
    </lineage>
</organism>
<accession>A0ABQ0PB83</accession>
<evidence type="ECO:0000256" key="6">
    <source>
        <dbReference type="ARBA" id="ARBA00023136"/>
    </source>
</evidence>
<feature type="transmembrane region" description="Helical" evidence="7">
    <location>
        <begin position="37"/>
        <end position="58"/>
    </location>
</feature>
<evidence type="ECO:0000256" key="5">
    <source>
        <dbReference type="ARBA" id="ARBA00023098"/>
    </source>
</evidence>
<evidence type="ECO:0000256" key="4">
    <source>
        <dbReference type="ARBA" id="ARBA00023002"/>
    </source>
</evidence>
<evidence type="ECO:0000313" key="9">
    <source>
        <dbReference type="EMBL" id="GBQ29547.1"/>
    </source>
</evidence>
<keyword evidence="4" id="KW-0560">Oxidoreductase</keyword>
<name>A0ABQ0PB83_9PROT</name>
<dbReference type="PANTHER" id="PTHR21624:SF1">
    <property type="entry name" value="ALKYLGLYCEROL MONOOXYGENASE"/>
    <property type="match status" value="1"/>
</dbReference>
<evidence type="ECO:0000256" key="7">
    <source>
        <dbReference type="SAM" id="Phobius"/>
    </source>
</evidence>
<evidence type="ECO:0000259" key="8">
    <source>
        <dbReference type="Pfam" id="PF04116"/>
    </source>
</evidence>
<dbReference type="Pfam" id="PF04116">
    <property type="entry name" value="FA_hydroxylase"/>
    <property type="match status" value="1"/>
</dbReference>
<feature type="transmembrane region" description="Helical" evidence="7">
    <location>
        <begin position="188"/>
        <end position="212"/>
    </location>
</feature>
<comment type="caution">
    <text evidence="9">The sequence shown here is derived from an EMBL/GenBank/DDBJ whole genome shotgun (WGS) entry which is preliminary data.</text>
</comment>
<proteinExistence type="predicted"/>
<sequence>MTGMIDPFSWLAGWIQENWLIPILYHFGWMEWEDTSFLWAMFAIYGVLQVVLNLAICLPLERFWPLRRWENRDNVSMDIVYTLVARVGLFPLVTFFGFYEIQTWLNGVLTDHGYIPPTLESVFPTLMDWPVATFFLYAVILDFAEYVRHRLSHVFGWWYGLHALHHAQTQMTFWSDDRNHLLDDVTSYVWAIVVGLLIGVPPLQFPLLILFLRLVESLSHANTRVGFGWLGERILVSPQFHRVHHGLRSAGRRSCNYGAVFPWWDMMLGTANFAHNVVETGDPKAEPALVSGGWLAQQKAGMLLSWRLATRRWRRPETRSPAATGQGGA</sequence>
<gene>
    <name evidence="9" type="ORF">AA12717_3304</name>
</gene>
<dbReference type="PANTHER" id="PTHR21624">
    <property type="entry name" value="STEROL DESATURASE-RELATED PROTEIN"/>
    <property type="match status" value="1"/>
</dbReference>
<feature type="domain" description="Fatty acid hydroxylase" evidence="8">
    <location>
        <begin position="134"/>
        <end position="270"/>
    </location>
</feature>
<evidence type="ECO:0000313" key="10">
    <source>
        <dbReference type="Proteomes" id="UP001060895"/>
    </source>
</evidence>
<dbReference type="Proteomes" id="UP001060895">
    <property type="component" value="Unassembled WGS sequence"/>
</dbReference>
<keyword evidence="2 7" id="KW-0812">Transmembrane</keyword>
<feature type="transmembrane region" description="Helical" evidence="7">
    <location>
        <begin position="79"/>
        <end position="99"/>
    </location>
</feature>
<evidence type="ECO:0000256" key="1">
    <source>
        <dbReference type="ARBA" id="ARBA00004127"/>
    </source>
</evidence>
<keyword evidence="5" id="KW-0443">Lipid metabolism</keyword>
<dbReference type="InterPro" id="IPR006694">
    <property type="entry name" value="Fatty_acid_hydroxylase"/>
</dbReference>
<keyword evidence="10" id="KW-1185">Reference proteome</keyword>
<dbReference type="EMBL" id="BAQP01000317">
    <property type="protein sequence ID" value="GBQ29547.1"/>
    <property type="molecule type" value="Genomic_DNA"/>
</dbReference>
<dbReference type="InterPro" id="IPR051689">
    <property type="entry name" value="Sterol_desaturase/TMEM195"/>
</dbReference>
<evidence type="ECO:0000256" key="3">
    <source>
        <dbReference type="ARBA" id="ARBA00022989"/>
    </source>
</evidence>
<reference evidence="9" key="1">
    <citation type="submission" date="2013-04" db="EMBL/GenBank/DDBJ databases">
        <title>The genome sequencing project of 58 acetic acid bacteria.</title>
        <authorList>
            <person name="Okamoto-Kainuma A."/>
            <person name="Ishikawa M."/>
            <person name="Umino S."/>
            <person name="Koizumi Y."/>
            <person name="Shiwa Y."/>
            <person name="Yoshikawa H."/>
            <person name="Matsutani M."/>
            <person name="Matsushita K."/>
        </authorList>
    </citation>
    <scope>NUCLEOTIDE SEQUENCE</scope>
    <source>
        <strain evidence="9">DSM 12717</strain>
    </source>
</reference>
<comment type="subcellular location">
    <subcellularLocation>
        <location evidence="1">Endomembrane system</location>
        <topology evidence="1">Multi-pass membrane protein</topology>
    </subcellularLocation>
</comment>
<keyword evidence="3 7" id="KW-1133">Transmembrane helix</keyword>